<organism evidence="2 3">
    <name type="scientific">Tigriopus californicus</name>
    <name type="common">Marine copepod</name>
    <dbReference type="NCBI Taxonomy" id="6832"/>
    <lineage>
        <taxon>Eukaryota</taxon>
        <taxon>Metazoa</taxon>
        <taxon>Ecdysozoa</taxon>
        <taxon>Arthropoda</taxon>
        <taxon>Crustacea</taxon>
        <taxon>Multicrustacea</taxon>
        <taxon>Hexanauplia</taxon>
        <taxon>Copepoda</taxon>
        <taxon>Harpacticoida</taxon>
        <taxon>Harpacticidae</taxon>
        <taxon>Tigriopus</taxon>
    </lineage>
</organism>
<sequence>MGSDAKETSELGYVLGRSLQLSLNPKSETNHVSRRDLTSANSGSQVGESEDSDSGSSSNSSSSSSSSISSRSSSSSKSITSTCV</sequence>
<keyword evidence="3" id="KW-1185">Reference proteome</keyword>
<evidence type="ECO:0000313" key="3">
    <source>
        <dbReference type="Proteomes" id="UP000318571"/>
    </source>
</evidence>
<name>A0A553PTA5_TIGCA</name>
<evidence type="ECO:0000256" key="1">
    <source>
        <dbReference type="SAM" id="MobiDB-lite"/>
    </source>
</evidence>
<feature type="compositionally biased region" description="Low complexity" evidence="1">
    <location>
        <begin position="54"/>
        <end position="84"/>
    </location>
</feature>
<reference evidence="2 3" key="1">
    <citation type="journal article" date="2018" name="Nat. Ecol. Evol.">
        <title>Genomic signatures of mitonuclear coevolution across populations of Tigriopus californicus.</title>
        <authorList>
            <person name="Barreto F.S."/>
            <person name="Watson E.T."/>
            <person name="Lima T.G."/>
            <person name="Willett C.S."/>
            <person name="Edmands S."/>
            <person name="Li W."/>
            <person name="Burton R.S."/>
        </authorList>
    </citation>
    <scope>NUCLEOTIDE SEQUENCE [LARGE SCALE GENOMIC DNA]</scope>
    <source>
        <strain evidence="2 3">San Diego</strain>
    </source>
</reference>
<accession>A0A553PTA5</accession>
<dbReference type="Proteomes" id="UP000318571">
    <property type="component" value="Chromosome 12"/>
</dbReference>
<dbReference type="AlphaFoldDB" id="A0A553PTA5"/>
<comment type="caution">
    <text evidence="2">The sequence shown here is derived from an EMBL/GenBank/DDBJ whole genome shotgun (WGS) entry which is preliminary data.</text>
</comment>
<proteinExistence type="predicted"/>
<protein>
    <submittedName>
        <fullName evidence="2">Uncharacterized protein</fullName>
    </submittedName>
</protein>
<feature type="region of interest" description="Disordered" evidence="1">
    <location>
        <begin position="19"/>
        <end position="84"/>
    </location>
</feature>
<gene>
    <name evidence="2" type="ORF">TCAL_15549</name>
</gene>
<feature type="compositionally biased region" description="Basic and acidic residues" evidence="1">
    <location>
        <begin position="28"/>
        <end position="37"/>
    </location>
</feature>
<evidence type="ECO:0000313" key="2">
    <source>
        <dbReference type="EMBL" id="TRY80910.1"/>
    </source>
</evidence>
<dbReference type="EMBL" id="VCGU01000001">
    <property type="protein sequence ID" value="TRY80910.1"/>
    <property type="molecule type" value="Genomic_DNA"/>
</dbReference>